<keyword evidence="1" id="KW-0812">Transmembrane</keyword>
<organism evidence="2 3">
    <name type="scientific">Brachionus plicatilis</name>
    <name type="common">Marine rotifer</name>
    <name type="synonym">Brachionus muelleri</name>
    <dbReference type="NCBI Taxonomy" id="10195"/>
    <lineage>
        <taxon>Eukaryota</taxon>
        <taxon>Metazoa</taxon>
        <taxon>Spiralia</taxon>
        <taxon>Gnathifera</taxon>
        <taxon>Rotifera</taxon>
        <taxon>Eurotatoria</taxon>
        <taxon>Monogononta</taxon>
        <taxon>Pseudotrocha</taxon>
        <taxon>Ploima</taxon>
        <taxon>Brachionidae</taxon>
        <taxon>Brachionus</taxon>
    </lineage>
</organism>
<reference evidence="2 3" key="1">
    <citation type="journal article" date="2018" name="Sci. Rep.">
        <title>Genomic signatures of local adaptation to the degree of environmental predictability in rotifers.</title>
        <authorList>
            <person name="Franch-Gras L."/>
            <person name="Hahn C."/>
            <person name="Garcia-Roger E.M."/>
            <person name="Carmona M.J."/>
            <person name="Serra M."/>
            <person name="Gomez A."/>
        </authorList>
    </citation>
    <scope>NUCLEOTIDE SEQUENCE [LARGE SCALE GENOMIC DNA]</scope>
    <source>
        <strain evidence="2">HYR1</strain>
    </source>
</reference>
<sequence>MENLNFWHFGIASGTSGLTGILNTTNARTRPLLAIAICFALLQQIALILTVSKLDWLRQLL</sequence>
<dbReference type="AlphaFoldDB" id="A0A3M7SJ81"/>
<accession>A0A3M7SJ81</accession>
<evidence type="ECO:0000313" key="3">
    <source>
        <dbReference type="Proteomes" id="UP000276133"/>
    </source>
</evidence>
<protein>
    <submittedName>
        <fullName evidence="2">Uncharacterized protein</fullName>
    </submittedName>
</protein>
<keyword evidence="1" id="KW-1133">Transmembrane helix</keyword>
<keyword evidence="1" id="KW-0472">Membrane</keyword>
<keyword evidence="3" id="KW-1185">Reference proteome</keyword>
<dbReference type="EMBL" id="REGN01001286">
    <property type="protein sequence ID" value="RNA35789.1"/>
    <property type="molecule type" value="Genomic_DNA"/>
</dbReference>
<comment type="caution">
    <text evidence="2">The sequence shown here is derived from an EMBL/GenBank/DDBJ whole genome shotgun (WGS) entry which is preliminary data.</text>
</comment>
<name>A0A3M7SJ81_BRAPC</name>
<feature type="transmembrane region" description="Helical" evidence="1">
    <location>
        <begin position="32"/>
        <end position="51"/>
    </location>
</feature>
<evidence type="ECO:0000313" key="2">
    <source>
        <dbReference type="EMBL" id="RNA35789.1"/>
    </source>
</evidence>
<gene>
    <name evidence="2" type="ORF">BpHYR1_019387</name>
</gene>
<proteinExistence type="predicted"/>
<dbReference type="Proteomes" id="UP000276133">
    <property type="component" value="Unassembled WGS sequence"/>
</dbReference>
<evidence type="ECO:0000256" key="1">
    <source>
        <dbReference type="SAM" id="Phobius"/>
    </source>
</evidence>